<dbReference type="Pfam" id="PF02222">
    <property type="entry name" value="ATP-grasp"/>
    <property type="match status" value="1"/>
</dbReference>
<comment type="pathway">
    <text evidence="5 6">Purine metabolism; IMP biosynthesis via de novo pathway; 5-amino-1-(5-phospho-D-ribosyl)imidazole-4-carboxylate from 5-amino-1-(5-phospho-D-ribosyl)imidazole (N5-CAIR route): step 1/2.</text>
</comment>
<dbReference type="InterPro" id="IPR011761">
    <property type="entry name" value="ATP-grasp"/>
</dbReference>
<dbReference type="Gene3D" id="3.30.1490.20">
    <property type="entry name" value="ATP-grasp fold, A domain"/>
    <property type="match status" value="1"/>
</dbReference>
<dbReference type="Pfam" id="PF22660">
    <property type="entry name" value="RS_preATP-grasp-like"/>
    <property type="match status" value="1"/>
</dbReference>
<dbReference type="InterPro" id="IPR003135">
    <property type="entry name" value="ATP-grasp_carboxylate-amine"/>
</dbReference>
<dbReference type="AlphaFoldDB" id="A0A1G5SEP8"/>
<dbReference type="STRING" id="51642.NSMM_400070"/>
<feature type="binding site" evidence="5">
    <location>
        <position position="187"/>
    </location>
    <ligand>
        <name>ATP</name>
        <dbReference type="ChEBI" id="CHEBI:30616"/>
    </ligand>
</feature>
<proteinExistence type="inferred from homology"/>
<evidence type="ECO:0000256" key="1">
    <source>
        <dbReference type="ARBA" id="ARBA00022598"/>
    </source>
</evidence>
<dbReference type="Pfam" id="PF17769">
    <property type="entry name" value="PurK_C"/>
    <property type="match status" value="1"/>
</dbReference>
<evidence type="ECO:0000256" key="6">
    <source>
        <dbReference type="RuleBase" id="RU361200"/>
    </source>
</evidence>
<dbReference type="GO" id="GO:0046872">
    <property type="term" value="F:metal ion binding"/>
    <property type="evidence" value="ECO:0007669"/>
    <property type="project" value="InterPro"/>
</dbReference>
<dbReference type="FunFam" id="3.40.50.20:FF:000016">
    <property type="entry name" value="N5-carboxyaminoimidazole ribonucleotide synthase"/>
    <property type="match status" value="1"/>
</dbReference>
<dbReference type="GO" id="GO:0005829">
    <property type="term" value="C:cytosol"/>
    <property type="evidence" value="ECO:0007669"/>
    <property type="project" value="TreeGrafter"/>
</dbReference>
<dbReference type="InterPro" id="IPR040686">
    <property type="entry name" value="PurK_C"/>
</dbReference>
<feature type="binding site" evidence="5">
    <location>
        <position position="144"/>
    </location>
    <ligand>
        <name>ATP</name>
        <dbReference type="ChEBI" id="CHEBI:30616"/>
    </ligand>
</feature>
<dbReference type="OrthoDB" id="9804625at2"/>
<keyword evidence="3 5" id="KW-0658">Purine biosynthesis</keyword>
<dbReference type="PANTHER" id="PTHR11609">
    <property type="entry name" value="PURINE BIOSYNTHESIS PROTEIN 6/7, PUR6/7"/>
    <property type="match status" value="1"/>
</dbReference>
<feature type="binding site" evidence="5">
    <location>
        <begin position="179"/>
        <end position="182"/>
    </location>
    <ligand>
        <name>ATP</name>
        <dbReference type="ChEBI" id="CHEBI:30616"/>
    </ligand>
</feature>
<dbReference type="NCBIfam" id="NF004676">
    <property type="entry name" value="PRK06019.1-2"/>
    <property type="match status" value="1"/>
</dbReference>
<evidence type="ECO:0000256" key="3">
    <source>
        <dbReference type="ARBA" id="ARBA00022755"/>
    </source>
</evidence>
<accession>A0A1G5SEP8</accession>
<reference evidence="8 9" key="1">
    <citation type="submission" date="2016-10" db="EMBL/GenBank/DDBJ databases">
        <authorList>
            <person name="de Groot N.N."/>
        </authorList>
    </citation>
    <scope>NUCLEOTIDE SEQUENCE [LARGE SCALE GENOMIC DNA]</scope>
    <source>
        <strain evidence="8">1</strain>
    </source>
</reference>
<feature type="binding site" evidence="5">
    <location>
        <begin position="149"/>
        <end position="155"/>
    </location>
    <ligand>
        <name>ATP</name>
        <dbReference type="ChEBI" id="CHEBI:30616"/>
    </ligand>
</feature>
<comment type="catalytic activity">
    <reaction evidence="5 6">
        <text>5-amino-1-(5-phospho-beta-D-ribosyl)imidazole + hydrogencarbonate + ATP = 5-carboxyamino-1-(5-phospho-D-ribosyl)imidazole + ADP + phosphate + 2 H(+)</text>
        <dbReference type="Rhea" id="RHEA:19317"/>
        <dbReference type="ChEBI" id="CHEBI:15378"/>
        <dbReference type="ChEBI" id="CHEBI:17544"/>
        <dbReference type="ChEBI" id="CHEBI:30616"/>
        <dbReference type="ChEBI" id="CHEBI:43474"/>
        <dbReference type="ChEBI" id="CHEBI:58730"/>
        <dbReference type="ChEBI" id="CHEBI:137981"/>
        <dbReference type="ChEBI" id="CHEBI:456216"/>
        <dbReference type="EC" id="6.3.4.18"/>
    </reaction>
</comment>
<dbReference type="NCBIfam" id="NF004679">
    <property type="entry name" value="PRK06019.1-5"/>
    <property type="match status" value="1"/>
</dbReference>
<dbReference type="GO" id="GO:0034028">
    <property type="term" value="F:5-(carboxyamino)imidazole ribonucleotide synthase activity"/>
    <property type="evidence" value="ECO:0007669"/>
    <property type="project" value="UniProtKB-UniRule"/>
</dbReference>
<dbReference type="Gene3D" id="3.40.50.20">
    <property type="match status" value="1"/>
</dbReference>
<dbReference type="PANTHER" id="PTHR11609:SF5">
    <property type="entry name" value="PHOSPHORIBOSYLAMINOIMIDAZOLE CARBOXYLASE"/>
    <property type="match status" value="1"/>
</dbReference>
<dbReference type="GO" id="GO:0004638">
    <property type="term" value="F:phosphoribosylaminoimidazole carboxylase activity"/>
    <property type="evidence" value="ECO:0007669"/>
    <property type="project" value="InterPro"/>
</dbReference>
<evidence type="ECO:0000256" key="4">
    <source>
        <dbReference type="ARBA" id="ARBA00022840"/>
    </source>
</evidence>
<keyword evidence="9" id="KW-1185">Reference proteome</keyword>
<dbReference type="GO" id="GO:0005524">
    <property type="term" value="F:ATP binding"/>
    <property type="evidence" value="ECO:0007669"/>
    <property type="project" value="UniProtKB-UniRule"/>
</dbReference>
<keyword evidence="1 5" id="KW-0436">Ligase</keyword>
<dbReference type="Gene3D" id="3.30.470.20">
    <property type="entry name" value="ATP-grasp fold, B domain"/>
    <property type="match status" value="1"/>
</dbReference>
<dbReference type="InterPro" id="IPR013815">
    <property type="entry name" value="ATP_grasp_subdomain_1"/>
</dbReference>
<dbReference type="NCBIfam" id="TIGR01161">
    <property type="entry name" value="purK"/>
    <property type="match status" value="1"/>
</dbReference>
<evidence type="ECO:0000313" key="8">
    <source>
        <dbReference type="EMBL" id="SCZ85592.1"/>
    </source>
</evidence>
<evidence type="ECO:0000259" key="7">
    <source>
        <dbReference type="PROSITE" id="PS50975"/>
    </source>
</evidence>
<keyword evidence="2 5" id="KW-0547">Nucleotide-binding</keyword>
<comment type="function">
    <text evidence="5">Catalyzes the ATP-dependent conversion of 5-aminoimidazole ribonucleotide (AIR) and HCO(3)(-) to N5-carboxyaminoimidazole ribonucleotide (N5-CAIR).</text>
</comment>
<dbReference type="SUPFAM" id="SSF52440">
    <property type="entry name" value="PreATP-grasp domain"/>
    <property type="match status" value="1"/>
</dbReference>
<dbReference type="HAMAP" id="MF_01928">
    <property type="entry name" value="PurK"/>
    <property type="match status" value="1"/>
</dbReference>
<dbReference type="FunFam" id="3.30.470.20:FF:000029">
    <property type="entry name" value="N5-carboxyaminoimidazole ribonucleotide synthase"/>
    <property type="match status" value="1"/>
</dbReference>
<dbReference type="RefSeq" id="WP_090286016.1">
    <property type="nucleotide sequence ID" value="NZ_FMWO01000048.1"/>
</dbReference>
<gene>
    <name evidence="5 6 8" type="primary">purK</name>
    <name evidence="8" type="ORF">NSMM_400070</name>
</gene>
<dbReference type="InterPro" id="IPR054350">
    <property type="entry name" value="PurT/PurK_preATP-grasp"/>
</dbReference>
<name>A0A1G5SEP8_9PROT</name>
<dbReference type="InterPro" id="IPR016185">
    <property type="entry name" value="PreATP-grasp_dom_sf"/>
</dbReference>
<protein>
    <recommendedName>
        <fullName evidence="5 6">N5-carboxyaminoimidazole ribonucleotide synthase</fullName>
        <shortName evidence="5 6">N5-CAIR synthase</shortName>
        <ecNumber evidence="5 6">6.3.4.18</ecNumber>
    </recommendedName>
    <alternativeName>
        <fullName evidence="5 6">5-(carboxyamino)imidazole ribonucleotide synthetase</fullName>
    </alternativeName>
</protein>
<comment type="similarity">
    <text evidence="5 6">Belongs to the PurK/PurT family.</text>
</comment>
<dbReference type="SUPFAM" id="SSF56059">
    <property type="entry name" value="Glutathione synthetase ATP-binding domain-like"/>
    <property type="match status" value="1"/>
</dbReference>
<evidence type="ECO:0000313" key="9">
    <source>
        <dbReference type="Proteomes" id="UP000198729"/>
    </source>
</evidence>
<sequence>MIKPGATLGILGGGQLGRMFVMAAQSMGYAVTVLDPAPDSPAGRVAERHLCADYLDFMALDELGSTCAGVTTEFENVPADTLRYLSKFCPVSPDADSVAIAQDRIQEKQFLTHNGFALAPYLILDGQHPLTPAIDPTLFPGILKNSRFGYDGKGQVFVESADKLHDALISMNNRCCVLEKKVSLVREISVILARGRDQQIVCFPIAENRHTNGILDVSIVPAGIEEAIAVQAREIARQIAIRLDYVGILCIEFFLLENAQLLINEIAPRPHNSGHFSLDTCITSQFEQQVRVLCGLPLGNASLMRPAVMVNLLGDLWRENCAPDWRLIFNHPVAKLHLYGKQEARPGRKMGHFTVLADTVNEALVLALSIKQALTAEEQSFSFPTLE</sequence>
<dbReference type="SUPFAM" id="SSF51246">
    <property type="entry name" value="Rudiment single hybrid motif"/>
    <property type="match status" value="1"/>
</dbReference>
<dbReference type="NCBIfam" id="NF004677">
    <property type="entry name" value="PRK06019.1-3"/>
    <property type="match status" value="1"/>
</dbReference>
<dbReference type="InterPro" id="IPR011054">
    <property type="entry name" value="Rudment_hybrid_motif"/>
</dbReference>
<dbReference type="EC" id="6.3.4.18" evidence="5 6"/>
<evidence type="ECO:0000256" key="2">
    <source>
        <dbReference type="ARBA" id="ARBA00022741"/>
    </source>
</evidence>
<organism evidence="8 9">
    <name type="scientific">Nitrosomonas mobilis</name>
    <dbReference type="NCBI Taxonomy" id="51642"/>
    <lineage>
        <taxon>Bacteria</taxon>
        <taxon>Pseudomonadati</taxon>
        <taxon>Pseudomonadota</taxon>
        <taxon>Betaproteobacteria</taxon>
        <taxon>Nitrosomonadales</taxon>
        <taxon>Nitrosomonadaceae</taxon>
        <taxon>Nitrosomonas</taxon>
    </lineage>
</organism>
<keyword evidence="4 5" id="KW-0067">ATP-binding</keyword>
<feature type="domain" description="ATP-grasp" evidence="7">
    <location>
        <begin position="108"/>
        <end position="294"/>
    </location>
</feature>
<feature type="binding site" evidence="5">
    <location>
        <position position="104"/>
    </location>
    <ligand>
        <name>ATP</name>
        <dbReference type="ChEBI" id="CHEBI:30616"/>
    </ligand>
</feature>
<dbReference type="InterPro" id="IPR005875">
    <property type="entry name" value="PurK"/>
</dbReference>
<feature type="binding site" evidence="5">
    <location>
        <begin position="264"/>
        <end position="265"/>
    </location>
    <ligand>
        <name>ATP</name>
        <dbReference type="ChEBI" id="CHEBI:30616"/>
    </ligand>
</feature>
<dbReference type="NCBIfam" id="NF004675">
    <property type="entry name" value="PRK06019.1-1"/>
    <property type="match status" value="1"/>
</dbReference>
<comment type="subunit">
    <text evidence="5 6">Homodimer.</text>
</comment>
<dbReference type="PROSITE" id="PS50975">
    <property type="entry name" value="ATP_GRASP"/>
    <property type="match status" value="1"/>
</dbReference>
<dbReference type="UniPathway" id="UPA00074">
    <property type="reaction ID" value="UER00942"/>
</dbReference>
<dbReference type="EMBL" id="FMWO01000048">
    <property type="protein sequence ID" value="SCZ85592.1"/>
    <property type="molecule type" value="Genomic_DNA"/>
</dbReference>
<evidence type="ECO:0000256" key="5">
    <source>
        <dbReference type="HAMAP-Rule" id="MF_01928"/>
    </source>
</evidence>
<dbReference type="GO" id="GO:0006189">
    <property type="term" value="P:'de novo' IMP biosynthetic process"/>
    <property type="evidence" value="ECO:0007669"/>
    <property type="project" value="UniProtKB-UniRule"/>
</dbReference>
<dbReference type="Proteomes" id="UP000198729">
    <property type="component" value="Unassembled WGS sequence"/>
</dbReference>
<feature type="binding site" evidence="5">
    <location>
        <position position="210"/>
    </location>
    <ligand>
        <name>ATP</name>
        <dbReference type="ChEBI" id="CHEBI:30616"/>
    </ligand>
</feature>
<comment type="function">
    <text evidence="6">Catalyzes the ATP-dependent conversion of 5-aminoimidazole ribonucleotide (AIR) and HCO(3)- to N5-carboxyaminoimidazole ribonucleotide (N5-CAIR).</text>
</comment>